<proteinExistence type="inferred from homology"/>
<reference evidence="2 3" key="1">
    <citation type="journal article" date="2010" name="Science">
        <title>Genomic analysis of organismal complexity in the multicellular green alga Volvox carteri.</title>
        <authorList>
            <person name="Prochnik S.E."/>
            <person name="Umen J."/>
            <person name="Nedelcu A.M."/>
            <person name="Hallmann A."/>
            <person name="Miller S.M."/>
            <person name="Nishii I."/>
            <person name="Ferris P."/>
            <person name="Kuo A."/>
            <person name="Mitros T."/>
            <person name="Fritz-Laylin L.K."/>
            <person name="Hellsten U."/>
            <person name="Chapman J."/>
            <person name="Simakov O."/>
            <person name="Rensing S.A."/>
            <person name="Terry A."/>
            <person name="Pangilinan J."/>
            <person name="Kapitonov V."/>
            <person name="Jurka J."/>
            <person name="Salamov A."/>
            <person name="Shapiro H."/>
            <person name="Schmutz J."/>
            <person name="Grimwood J."/>
            <person name="Lindquist E."/>
            <person name="Lucas S."/>
            <person name="Grigoriev I.V."/>
            <person name="Schmitt R."/>
            <person name="Kirk D."/>
            <person name="Rokhsar D.S."/>
        </authorList>
    </citation>
    <scope>NUCLEOTIDE SEQUENCE [LARGE SCALE GENOMIC DNA]</scope>
    <source>
        <strain evidence="3">f. Nagariensis / Eve</strain>
    </source>
</reference>
<dbReference type="RefSeq" id="XP_002949000.1">
    <property type="nucleotide sequence ID" value="XM_002948954.1"/>
</dbReference>
<organism evidence="3">
    <name type="scientific">Volvox carteri f. nagariensis</name>
    <dbReference type="NCBI Taxonomy" id="3068"/>
    <lineage>
        <taxon>Eukaryota</taxon>
        <taxon>Viridiplantae</taxon>
        <taxon>Chlorophyta</taxon>
        <taxon>core chlorophytes</taxon>
        <taxon>Chlorophyceae</taxon>
        <taxon>CS clade</taxon>
        <taxon>Chlamydomonadales</taxon>
        <taxon>Volvocaceae</taxon>
        <taxon>Volvox</taxon>
    </lineage>
</organism>
<dbReference type="KEGG" id="vcn:VOLCADRAFT_89441"/>
<dbReference type="EMBL" id="GL378333">
    <property type="protein sequence ID" value="EFJ49935.1"/>
    <property type="molecule type" value="Genomic_DNA"/>
</dbReference>
<dbReference type="Gene3D" id="2.60.120.380">
    <property type="match status" value="1"/>
</dbReference>
<gene>
    <name evidence="2" type="ORF">VOLCADRAFT_89441</name>
</gene>
<comment type="similarity">
    <text evidence="1">Belongs to the peptidase S8 family.</text>
</comment>
<dbReference type="AlphaFoldDB" id="D8TRP7"/>
<evidence type="ECO:0000256" key="1">
    <source>
        <dbReference type="ARBA" id="ARBA00011073"/>
    </source>
</evidence>
<dbReference type="STRING" id="3068.D8TRP7"/>
<keyword evidence="3" id="KW-1185">Reference proteome</keyword>
<dbReference type="SUPFAM" id="SSF49785">
    <property type="entry name" value="Galactose-binding domain-like"/>
    <property type="match status" value="1"/>
</dbReference>
<dbReference type="PANTHER" id="PTHR43399:SF4">
    <property type="entry name" value="CELL WALL-ASSOCIATED PROTEASE"/>
    <property type="match status" value="1"/>
</dbReference>
<accession>D8TRP7</accession>
<evidence type="ECO:0000313" key="3">
    <source>
        <dbReference type="Proteomes" id="UP000001058"/>
    </source>
</evidence>
<dbReference type="Proteomes" id="UP000001058">
    <property type="component" value="Unassembled WGS sequence"/>
</dbReference>
<evidence type="ECO:0000313" key="2">
    <source>
        <dbReference type="EMBL" id="EFJ49935.1"/>
    </source>
</evidence>
<sequence length="281" mass="31589">MRSNCTYMHKVYTYDGKRCDGFYPRGSKDFDESTPLSANGPLLKAIAIVGAESLKGGIARASGEYLGSPPDRYQGWGHLNLASSLPLWTKETNAENLQRIQVVNGAAIYDGETYYICGINATGAGPIRAALVWHDYPSNIMDAGIDAGSTYPNILVNDLDLYFNVNNGDMRNEREDHTNNVERFELETLEPGAQVTLKVNVSKFGTRQVPDIRVSRQRQLWSLVVVGHFKGNLRTYDNPSYKRPHRLQGLWRTSVYPEGLQINKHVWAFLVVSRSFIETVR</sequence>
<dbReference type="GeneID" id="9623705"/>
<protein>
    <submittedName>
        <fullName evidence="2">Uncharacterized protein</fullName>
    </submittedName>
</protein>
<name>D8TRP7_VOLCA</name>
<dbReference type="PANTHER" id="PTHR43399">
    <property type="entry name" value="SUBTILISIN-RELATED"/>
    <property type="match status" value="1"/>
</dbReference>
<dbReference type="InParanoid" id="D8TRP7"/>
<dbReference type="InterPro" id="IPR051048">
    <property type="entry name" value="Peptidase_S8/S53_subtilisin"/>
</dbReference>
<dbReference type="InterPro" id="IPR008979">
    <property type="entry name" value="Galactose-bd-like_sf"/>
</dbReference>
<dbReference type="OrthoDB" id="534383at2759"/>